<keyword evidence="1" id="KW-0812">Transmembrane</keyword>
<comment type="caution">
    <text evidence="2">The sequence shown here is derived from an EMBL/GenBank/DDBJ whole genome shotgun (WGS) entry which is preliminary data.</text>
</comment>
<keyword evidence="1" id="KW-1133">Transmembrane helix</keyword>
<protein>
    <recommendedName>
        <fullName evidence="4">Flp family type IVb pilin</fullName>
    </recommendedName>
</protein>
<evidence type="ECO:0008006" key="4">
    <source>
        <dbReference type="Google" id="ProtNLM"/>
    </source>
</evidence>
<evidence type="ECO:0000313" key="3">
    <source>
        <dbReference type="Proteomes" id="UP001595685"/>
    </source>
</evidence>
<proteinExistence type="predicted"/>
<dbReference type="EMBL" id="JBHRWW010000012">
    <property type="protein sequence ID" value="MFC3689735.1"/>
    <property type="molecule type" value="Genomic_DNA"/>
</dbReference>
<keyword evidence="3" id="KW-1185">Reference proteome</keyword>
<accession>A0ABV7WIR2</accession>
<name>A0ABV7WIR2_9MICO</name>
<feature type="transmembrane region" description="Helical" evidence="1">
    <location>
        <begin position="27"/>
        <end position="48"/>
    </location>
</feature>
<dbReference type="RefSeq" id="WP_340294110.1">
    <property type="nucleotide sequence ID" value="NZ_JBBEOI010000139.1"/>
</dbReference>
<evidence type="ECO:0000256" key="1">
    <source>
        <dbReference type="SAM" id="Phobius"/>
    </source>
</evidence>
<sequence length="64" mass="6487">MKNALVQMHAATTARLSGDRGQGSLEYIGILLVIAVVVAALVTAVSGLDLGGRISTALSEMFAG</sequence>
<dbReference type="Proteomes" id="UP001595685">
    <property type="component" value="Unassembled WGS sequence"/>
</dbReference>
<gene>
    <name evidence="2" type="ORF">ACFOLH_15410</name>
</gene>
<organism evidence="2 3">
    <name type="scientific">Aquipuribacter hungaricus</name>
    <dbReference type="NCBI Taxonomy" id="545624"/>
    <lineage>
        <taxon>Bacteria</taxon>
        <taxon>Bacillati</taxon>
        <taxon>Actinomycetota</taxon>
        <taxon>Actinomycetes</taxon>
        <taxon>Micrococcales</taxon>
        <taxon>Intrasporangiaceae</taxon>
        <taxon>Aquipuribacter</taxon>
    </lineage>
</organism>
<evidence type="ECO:0000313" key="2">
    <source>
        <dbReference type="EMBL" id="MFC3689735.1"/>
    </source>
</evidence>
<keyword evidence="1" id="KW-0472">Membrane</keyword>
<reference evidence="3" key="1">
    <citation type="journal article" date="2019" name="Int. J. Syst. Evol. Microbiol.">
        <title>The Global Catalogue of Microorganisms (GCM) 10K type strain sequencing project: providing services to taxonomists for standard genome sequencing and annotation.</title>
        <authorList>
            <consortium name="The Broad Institute Genomics Platform"/>
            <consortium name="The Broad Institute Genome Sequencing Center for Infectious Disease"/>
            <person name="Wu L."/>
            <person name="Ma J."/>
        </authorList>
    </citation>
    <scope>NUCLEOTIDE SEQUENCE [LARGE SCALE GENOMIC DNA]</scope>
    <source>
        <strain evidence="3">NCAIM B.02333</strain>
    </source>
</reference>